<reference evidence="9" key="1">
    <citation type="journal article" date="2004" name="Endocyt. Cell Res.">
        <title>A cellulase produced by the rumen anaerobic protozoan Epidinium ecaudatum has an unusual pH optimum.</title>
        <authorList>
            <person name="Wereszka K."/>
            <person name="McIntosh F.M."/>
            <person name="Michalowski T."/>
            <person name="Jouany J.P."/>
            <person name="Nsabimana E."/>
            <person name="Macheboeuf D."/>
            <person name="McEwan N.R."/>
            <person name="Newbold C.J."/>
        </authorList>
    </citation>
    <scope>NUCLEOTIDE SEQUENCE</scope>
</reference>
<keyword evidence="5" id="KW-0624">Polysaccharide degradation</keyword>
<keyword evidence="3" id="KW-0119">Carbohydrate metabolism</keyword>
<evidence type="ECO:0000256" key="1">
    <source>
        <dbReference type="ARBA" id="ARBA00005641"/>
    </source>
</evidence>
<evidence type="ECO:0000313" key="9">
    <source>
        <dbReference type="EMBL" id="CAH69214.1"/>
    </source>
</evidence>
<dbReference type="AlphaFoldDB" id="Q5F324"/>
<organism evidence="9">
    <name type="scientific">Epidinium ecaudatum</name>
    <dbReference type="NCBI Taxonomy" id="300017"/>
    <lineage>
        <taxon>Eukaryota</taxon>
        <taxon>Sar</taxon>
        <taxon>Alveolata</taxon>
        <taxon>Ciliophora</taxon>
        <taxon>Intramacronucleata</taxon>
        <taxon>Litostomatea</taxon>
        <taxon>Trichostomatia</taxon>
        <taxon>Entodiniomorphida</taxon>
        <taxon>Ophryoscolecidae</taxon>
        <taxon>Epidinium</taxon>
    </lineage>
</organism>
<evidence type="ECO:0000313" key="10">
    <source>
        <dbReference type="EMBL" id="CAL91975.1"/>
    </source>
</evidence>
<feature type="signal peptide" evidence="7">
    <location>
        <begin position="1"/>
        <end position="22"/>
    </location>
</feature>
<dbReference type="Pfam" id="PF00150">
    <property type="entry name" value="Cellulase"/>
    <property type="match status" value="1"/>
</dbReference>
<sequence>MKSLSLIVLFAFLSVAFQKTAIETVNDMGLGWNLGNTFDCFGTWKEIKTPDDQITMWGNVVPTEAMVTTIKKYGFKTVRFPVTWMNFMDESGKVKAEWMARVKEVVDWIVKAGLYCILNVHHDGVSGNWLAQGAHVKARYVTLWTQIATEFKDYDDHLVFESMNEVEYKNGNSFDYNSLLTLTQAFVDTVRGLGGKNSDRLLLISGMNTNLENTCSSSYKMPTDKANKLAISIHYYLPPQFTVESDKNPWTWTDDQGVVHEITPLQKWGDEGNYQEMVTNFETMKKAFVDKGIPVILGEVGVLTEEKKDKASIREFLLAEYSFTAGYNGFMSILWDTSKNTAGDMNFYNRETDKWYDEQIRDNFINIAAGKFVDPTKYLVNSNSETSTKVDSDGNVQINIGSKKVNKVIFNAKISGAVNIWDVGFGVASADKTGKWFGDPVGGAEGVKQNDGTYTFTVDVSAKDFNDYVQVQRWWGNDNITINSVTVEFEGTAKRLDFNAYKAALK</sequence>
<evidence type="ECO:0000256" key="7">
    <source>
        <dbReference type="SAM" id="SignalP"/>
    </source>
</evidence>
<dbReference type="GO" id="GO:0008422">
    <property type="term" value="F:beta-glucosidase activity"/>
    <property type="evidence" value="ECO:0007669"/>
    <property type="project" value="TreeGrafter"/>
</dbReference>
<dbReference type="CAZy" id="GH5">
    <property type="family name" value="Glycoside Hydrolase Family 5"/>
</dbReference>
<evidence type="ECO:0000256" key="4">
    <source>
        <dbReference type="ARBA" id="ARBA00023295"/>
    </source>
</evidence>
<comment type="similarity">
    <text evidence="1 6">Belongs to the glycosyl hydrolase 5 (cellulase A) family.</text>
</comment>
<accession>Q5F324</accession>
<dbReference type="Gene3D" id="3.20.20.80">
    <property type="entry name" value="Glycosidases"/>
    <property type="match status" value="1"/>
</dbReference>
<protein>
    <submittedName>
        <fullName evidence="9 10">Cellulase</fullName>
    </submittedName>
</protein>
<name>Q5F324_9CILI</name>
<dbReference type="GO" id="GO:0005576">
    <property type="term" value="C:extracellular region"/>
    <property type="evidence" value="ECO:0007669"/>
    <property type="project" value="TreeGrafter"/>
</dbReference>
<feature type="chain" id="PRO_5007705788" evidence="7">
    <location>
        <begin position="23"/>
        <end position="506"/>
    </location>
</feature>
<dbReference type="PANTHER" id="PTHR31297">
    <property type="entry name" value="GLUCAN ENDO-1,6-BETA-GLUCOSIDASE B"/>
    <property type="match status" value="1"/>
</dbReference>
<evidence type="ECO:0000256" key="2">
    <source>
        <dbReference type="ARBA" id="ARBA00022801"/>
    </source>
</evidence>
<evidence type="ECO:0000259" key="8">
    <source>
        <dbReference type="Pfam" id="PF00150"/>
    </source>
</evidence>
<dbReference type="GO" id="GO:0009251">
    <property type="term" value="P:glucan catabolic process"/>
    <property type="evidence" value="ECO:0007669"/>
    <property type="project" value="TreeGrafter"/>
</dbReference>
<keyword evidence="4 6" id="KW-0326">Glycosidase</keyword>
<gene>
    <name evidence="10" type="primary">cmc-06</name>
</gene>
<feature type="domain" description="Glycoside hydrolase family 5" evidence="8">
    <location>
        <begin position="44"/>
        <end position="338"/>
    </location>
</feature>
<keyword evidence="2 6" id="KW-0378">Hydrolase</keyword>
<dbReference type="InterPro" id="IPR017853">
    <property type="entry name" value="GH"/>
</dbReference>
<dbReference type="SMR" id="Q5F324"/>
<evidence type="ECO:0000256" key="3">
    <source>
        <dbReference type="ARBA" id="ARBA00023277"/>
    </source>
</evidence>
<evidence type="ECO:0000256" key="5">
    <source>
        <dbReference type="ARBA" id="ARBA00023326"/>
    </source>
</evidence>
<dbReference type="InterPro" id="IPR050386">
    <property type="entry name" value="Glycosyl_hydrolase_5"/>
</dbReference>
<keyword evidence="7" id="KW-0732">Signal</keyword>
<dbReference type="GO" id="GO:0009986">
    <property type="term" value="C:cell surface"/>
    <property type="evidence" value="ECO:0007669"/>
    <property type="project" value="TreeGrafter"/>
</dbReference>
<dbReference type="SUPFAM" id="SSF51445">
    <property type="entry name" value="(Trans)glycosidases"/>
    <property type="match status" value="1"/>
</dbReference>
<dbReference type="InterPro" id="IPR001547">
    <property type="entry name" value="Glyco_hydro_5"/>
</dbReference>
<dbReference type="EMBL" id="AJ853911">
    <property type="protein sequence ID" value="CAH69214.1"/>
    <property type="molecule type" value="mRNA"/>
</dbReference>
<dbReference type="PANTHER" id="PTHR31297:SF41">
    <property type="entry name" value="ENDOGLUCANASE, PUTATIVE (AFU_ORTHOLOGUE AFUA_5G01830)-RELATED"/>
    <property type="match status" value="1"/>
</dbReference>
<dbReference type="EMBL" id="AM419219">
    <property type="protein sequence ID" value="CAL91975.1"/>
    <property type="molecule type" value="mRNA"/>
</dbReference>
<proteinExistence type="evidence at transcript level"/>
<evidence type="ECO:0000256" key="6">
    <source>
        <dbReference type="RuleBase" id="RU361153"/>
    </source>
</evidence>
<reference evidence="10" key="2">
    <citation type="submission" date="2006-12" db="EMBL/GenBank/DDBJ databases">
        <title>Fibrolytic genes of the large Entodinomorphid rumen ciliates were acquired by lateral gene transfer recently.</title>
        <authorList>
            <person name="McEwan N.R."/>
            <person name="Hackstein J.H."/>
            <person name="Gatherer D."/>
            <person name="McIntosh F.M."/>
            <person name="Thomas N.A."/>
            <person name="Nelson N."/>
            <person name="Pontvianne J."/>
            <person name="Chmielowiec A.E."/>
            <person name="Jouany J.P."/>
            <person name="Nsabimana E."/>
            <person name="Macheboeuf D."/>
            <person name="Morgavi D."/>
            <person name="Michalowski T."/>
            <person name="Wereszka K."/>
            <person name="Ricard G."/>
            <person name="Huynen M.A."/>
            <person name="Newbold C.J."/>
        </authorList>
    </citation>
    <scope>NUCLEOTIDE SEQUENCE</scope>
</reference>